<dbReference type="AlphaFoldDB" id="A0A067TRI3"/>
<dbReference type="Proteomes" id="UP000027222">
    <property type="component" value="Unassembled WGS sequence"/>
</dbReference>
<dbReference type="EMBL" id="KL142367">
    <property type="protein sequence ID" value="KDR85801.1"/>
    <property type="molecule type" value="Genomic_DNA"/>
</dbReference>
<gene>
    <name evidence="1" type="ORF">GALMADRAFT_234892</name>
</gene>
<sequence length="132" mass="14770">HVYAIPCLSYPNRLWAPRSARSLFSLNKHPPPEHLVILFSLSKTCSLTSTTPRPTHESNSTLYRHAIATFLSYISSPDLAIEFSYETSLSRSACSSSPHYGYPQYIQVFSRLAESRQNPILSASVALPPCRL</sequence>
<name>A0A067TRI3_GALM3</name>
<evidence type="ECO:0000313" key="1">
    <source>
        <dbReference type="EMBL" id="KDR85801.1"/>
    </source>
</evidence>
<evidence type="ECO:0000313" key="2">
    <source>
        <dbReference type="Proteomes" id="UP000027222"/>
    </source>
</evidence>
<keyword evidence="2" id="KW-1185">Reference proteome</keyword>
<proteinExistence type="predicted"/>
<accession>A0A067TRI3</accession>
<reference evidence="2" key="1">
    <citation type="journal article" date="2014" name="Proc. Natl. Acad. Sci. U.S.A.">
        <title>Extensive sampling of basidiomycete genomes demonstrates inadequacy of the white-rot/brown-rot paradigm for wood decay fungi.</title>
        <authorList>
            <person name="Riley R."/>
            <person name="Salamov A.A."/>
            <person name="Brown D.W."/>
            <person name="Nagy L.G."/>
            <person name="Floudas D."/>
            <person name="Held B.W."/>
            <person name="Levasseur A."/>
            <person name="Lombard V."/>
            <person name="Morin E."/>
            <person name="Otillar R."/>
            <person name="Lindquist E.A."/>
            <person name="Sun H."/>
            <person name="LaButti K.M."/>
            <person name="Schmutz J."/>
            <person name="Jabbour D."/>
            <person name="Luo H."/>
            <person name="Baker S.E."/>
            <person name="Pisabarro A.G."/>
            <person name="Walton J.D."/>
            <person name="Blanchette R.A."/>
            <person name="Henrissat B."/>
            <person name="Martin F."/>
            <person name="Cullen D."/>
            <person name="Hibbett D.S."/>
            <person name="Grigoriev I.V."/>
        </authorList>
    </citation>
    <scope>NUCLEOTIDE SEQUENCE [LARGE SCALE GENOMIC DNA]</scope>
    <source>
        <strain evidence="2">CBS 339.88</strain>
    </source>
</reference>
<organism evidence="1 2">
    <name type="scientific">Galerina marginata (strain CBS 339.88)</name>
    <dbReference type="NCBI Taxonomy" id="685588"/>
    <lineage>
        <taxon>Eukaryota</taxon>
        <taxon>Fungi</taxon>
        <taxon>Dikarya</taxon>
        <taxon>Basidiomycota</taxon>
        <taxon>Agaricomycotina</taxon>
        <taxon>Agaricomycetes</taxon>
        <taxon>Agaricomycetidae</taxon>
        <taxon>Agaricales</taxon>
        <taxon>Agaricineae</taxon>
        <taxon>Strophariaceae</taxon>
        <taxon>Galerina</taxon>
    </lineage>
</organism>
<feature type="non-terminal residue" evidence="1">
    <location>
        <position position="1"/>
    </location>
</feature>
<protein>
    <submittedName>
        <fullName evidence="1">Uncharacterized protein</fullName>
    </submittedName>
</protein>
<dbReference type="HOGENOM" id="CLU_1922056_0_0_1"/>